<dbReference type="GO" id="GO:0050660">
    <property type="term" value="F:flavin adenine dinucleotide binding"/>
    <property type="evidence" value="ECO:0007669"/>
    <property type="project" value="InterPro"/>
</dbReference>
<comment type="subcellular location">
    <subcellularLocation>
        <location evidence="1">Cell membrane</location>
        <topology evidence="1">Multi-pass membrane protein</topology>
    </subcellularLocation>
</comment>
<name>A0A7W8DRF0_9BACT</name>
<organism evidence="13 14">
    <name type="scientific">Prosthecobacter dejongeii</name>
    <dbReference type="NCBI Taxonomy" id="48465"/>
    <lineage>
        <taxon>Bacteria</taxon>
        <taxon>Pseudomonadati</taxon>
        <taxon>Verrucomicrobiota</taxon>
        <taxon>Verrucomicrobiia</taxon>
        <taxon>Verrucomicrobiales</taxon>
        <taxon>Verrucomicrobiaceae</taxon>
        <taxon>Prosthecobacter</taxon>
    </lineage>
</organism>
<dbReference type="PROSITE" id="PS51846">
    <property type="entry name" value="CNNM"/>
    <property type="match status" value="1"/>
</dbReference>
<evidence type="ECO:0000313" key="14">
    <source>
        <dbReference type="Proteomes" id="UP000534294"/>
    </source>
</evidence>
<dbReference type="SUPFAM" id="SSF56176">
    <property type="entry name" value="FAD-binding/transporter-associated domain-like"/>
    <property type="match status" value="1"/>
</dbReference>
<evidence type="ECO:0000259" key="11">
    <source>
        <dbReference type="PROSITE" id="PS51371"/>
    </source>
</evidence>
<evidence type="ECO:0000256" key="4">
    <source>
        <dbReference type="ARBA" id="ARBA00022737"/>
    </source>
</evidence>
<reference evidence="13 14" key="1">
    <citation type="submission" date="2020-08" db="EMBL/GenBank/DDBJ databases">
        <title>Genomic Encyclopedia of Type Strains, Phase IV (KMG-IV): sequencing the most valuable type-strain genomes for metagenomic binning, comparative biology and taxonomic classification.</title>
        <authorList>
            <person name="Goeker M."/>
        </authorList>
    </citation>
    <scope>NUCLEOTIDE SEQUENCE [LARGE SCALE GENOMIC DNA]</scope>
    <source>
        <strain evidence="13 14">DSM 12251</strain>
    </source>
</reference>
<dbReference type="PANTHER" id="PTHR43099:SF5">
    <property type="entry name" value="HLYC_CORC FAMILY TRANSPORTER"/>
    <property type="match status" value="1"/>
</dbReference>
<accession>A0A7W8DRF0</accession>
<protein>
    <submittedName>
        <fullName evidence="13">Putative hemolysin</fullName>
    </submittedName>
</protein>
<feature type="transmembrane region" description="Helical" evidence="10">
    <location>
        <begin position="104"/>
        <end position="124"/>
    </location>
</feature>
<dbReference type="RefSeq" id="WP_184211885.1">
    <property type="nucleotide sequence ID" value="NZ_JACHIF010000010.1"/>
</dbReference>
<feature type="transmembrane region" description="Helical" evidence="10">
    <location>
        <begin position="6"/>
        <end position="29"/>
    </location>
</feature>
<evidence type="ECO:0000256" key="10">
    <source>
        <dbReference type="SAM" id="Phobius"/>
    </source>
</evidence>
<gene>
    <name evidence="13" type="ORF">HNQ64_004062</name>
</gene>
<keyword evidence="2" id="KW-1003">Cell membrane</keyword>
<comment type="caution">
    <text evidence="13">The sequence shown here is derived from an EMBL/GenBank/DDBJ whole genome shotgun (WGS) entry which is preliminary data.</text>
</comment>
<evidence type="ECO:0000256" key="9">
    <source>
        <dbReference type="PROSITE-ProRule" id="PRU01193"/>
    </source>
</evidence>
<dbReference type="InterPro" id="IPR002550">
    <property type="entry name" value="CNNM"/>
</dbReference>
<sequence length="436" mass="47475">MSGILTELLILLGLLLLNGVFAMAETALISARRTRLEMMAQEGQKSALRALELQADPGIFLSTVQVGITLVGIIAGAASGAGLARELEPLLAVVPWLGQWAPTLSMVIVVSIITFLSVVVGELLPKRLAIHAPEQWAAALAGPMTRLSSLASPIVRLLDFSSDALVRLFGVKPGEEAVMSEEEVRASIIQGHRTGALKSHEKDMLESVLELDELTAADLMTPKPQIVWINLADSPEENRRRMIESGHSYFPVYQGTRDDVLGMISVKTLWKAGENLSANDLQSLLVMPLFVPESMPAARIIEQFRKNNRHQALVIDEFGAMQGLITLNDMMEAILGTMPNEPSPNAPGGRQLDDGSWLVDGQMEMEEAASITGIPLPASFDDDDYRTVAGFVMHILGHVPAEGESFDWQGRKIEVADMDRQRIDKVRVCPAATERS</sequence>
<dbReference type="InterPro" id="IPR016169">
    <property type="entry name" value="FAD-bd_PCMH_sub2"/>
</dbReference>
<proteinExistence type="predicted"/>
<feature type="transmembrane region" description="Helical" evidence="10">
    <location>
        <begin position="59"/>
        <end position="84"/>
    </location>
</feature>
<dbReference type="PROSITE" id="PS51371">
    <property type="entry name" value="CBS"/>
    <property type="match status" value="2"/>
</dbReference>
<feature type="domain" description="CBS" evidence="11">
    <location>
        <begin position="281"/>
        <end position="343"/>
    </location>
</feature>
<keyword evidence="3 9" id="KW-0812">Transmembrane</keyword>
<evidence type="ECO:0000256" key="3">
    <source>
        <dbReference type="ARBA" id="ARBA00022692"/>
    </source>
</evidence>
<dbReference type="Proteomes" id="UP000534294">
    <property type="component" value="Unassembled WGS sequence"/>
</dbReference>
<dbReference type="AlphaFoldDB" id="A0A7W8DRF0"/>
<keyword evidence="7 9" id="KW-0472">Membrane</keyword>
<evidence type="ECO:0000313" key="13">
    <source>
        <dbReference type="EMBL" id="MBB5039784.1"/>
    </source>
</evidence>
<dbReference type="InterPro" id="IPR000644">
    <property type="entry name" value="CBS_dom"/>
</dbReference>
<dbReference type="Pfam" id="PF01595">
    <property type="entry name" value="CNNM"/>
    <property type="match status" value="1"/>
</dbReference>
<keyword evidence="6 8" id="KW-0129">CBS domain</keyword>
<evidence type="ECO:0000256" key="7">
    <source>
        <dbReference type="ARBA" id="ARBA00023136"/>
    </source>
</evidence>
<evidence type="ECO:0000256" key="2">
    <source>
        <dbReference type="ARBA" id="ARBA00022475"/>
    </source>
</evidence>
<dbReference type="Pfam" id="PF00571">
    <property type="entry name" value="CBS"/>
    <property type="match status" value="2"/>
</dbReference>
<dbReference type="InterPro" id="IPR005170">
    <property type="entry name" value="Transptr-assoc_dom"/>
</dbReference>
<dbReference type="Pfam" id="PF03471">
    <property type="entry name" value="CorC_HlyC"/>
    <property type="match status" value="1"/>
</dbReference>
<dbReference type="Gene3D" id="3.30.465.10">
    <property type="match status" value="1"/>
</dbReference>
<dbReference type="EMBL" id="JACHIF010000010">
    <property type="protein sequence ID" value="MBB5039784.1"/>
    <property type="molecule type" value="Genomic_DNA"/>
</dbReference>
<evidence type="ECO:0000256" key="5">
    <source>
        <dbReference type="ARBA" id="ARBA00022989"/>
    </source>
</evidence>
<evidence type="ECO:0000259" key="12">
    <source>
        <dbReference type="PROSITE" id="PS51846"/>
    </source>
</evidence>
<feature type="domain" description="CBS" evidence="11">
    <location>
        <begin position="220"/>
        <end position="279"/>
    </location>
</feature>
<keyword evidence="4" id="KW-0677">Repeat</keyword>
<dbReference type="GO" id="GO:0005886">
    <property type="term" value="C:plasma membrane"/>
    <property type="evidence" value="ECO:0007669"/>
    <property type="project" value="UniProtKB-SubCell"/>
</dbReference>
<dbReference type="InterPro" id="IPR051676">
    <property type="entry name" value="UPF0053_domain"/>
</dbReference>
<evidence type="ECO:0000256" key="6">
    <source>
        <dbReference type="ARBA" id="ARBA00023122"/>
    </source>
</evidence>
<feature type="domain" description="CNNM transmembrane" evidence="12">
    <location>
        <begin position="1"/>
        <end position="201"/>
    </location>
</feature>
<dbReference type="InterPro" id="IPR044751">
    <property type="entry name" value="Ion_transp-like_CBS"/>
</dbReference>
<dbReference type="CDD" id="cd04590">
    <property type="entry name" value="CBS_pair_CorC_HlyC_assoc"/>
    <property type="match status" value="1"/>
</dbReference>
<evidence type="ECO:0000256" key="8">
    <source>
        <dbReference type="PROSITE-ProRule" id="PRU00703"/>
    </source>
</evidence>
<dbReference type="SUPFAM" id="SSF54631">
    <property type="entry name" value="CBS-domain pair"/>
    <property type="match status" value="1"/>
</dbReference>
<dbReference type="Gene3D" id="3.10.580.10">
    <property type="entry name" value="CBS-domain"/>
    <property type="match status" value="1"/>
</dbReference>
<keyword evidence="14" id="KW-1185">Reference proteome</keyword>
<dbReference type="PANTHER" id="PTHR43099">
    <property type="entry name" value="UPF0053 PROTEIN YRKA"/>
    <property type="match status" value="1"/>
</dbReference>
<dbReference type="InterPro" id="IPR036318">
    <property type="entry name" value="FAD-bd_PCMH-like_sf"/>
</dbReference>
<keyword evidence="5 9" id="KW-1133">Transmembrane helix</keyword>
<dbReference type="SMART" id="SM01091">
    <property type="entry name" value="CorC_HlyC"/>
    <property type="match status" value="1"/>
</dbReference>
<dbReference type="InterPro" id="IPR046342">
    <property type="entry name" value="CBS_dom_sf"/>
</dbReference>
<evidence type="ECO:0000256" key="1">
    <source>
        <dbReference type="ARBA" id="ARBA00004651"/>
    </source>
</evidence>